<organism evidence="1 2">
    <name type="scientific">Acidovorax bellezanensis</name>
    <dbReference type="NCBI Taxonomy" id="2976702"/>
    <lineage>
        <taxon>Bacteria</taxon>
        <taxon>Pseudomonadati</taxon>
        <taxon>Pseudomonadota</taxon>
        <taxon>Betaproteobacteria</taxon>
        <taxon>Burkholderiales</taxon>
        <taxon>Comamonadaceae</taxon>
        <taxon>Acidovorax</taxon>
    </lineage>
</organism>
<keyword evidence="2" id="KW-1185">Reference proteome</keyword>
<evidence type="ECO:0000313" key="2">
    <source>
        <dbReference type="Proteomes" id="UP001525968"/>
    </source>
</evidence>
<dbReference type="EMBL" id="JAODYH010000008">
    <property type="protein sequence ID" value="MCT9812398.1"/>
    <property type="molecule type" value="Genomic_DNA"/>
</dbReference>
<dbReference type="Proteomes" id="UP001525968">
    <property type="component" value="Unassembled WGS sequence"/>
</dbReference>
<dbReference type="RefSeq" id="WP_261501645.1">
    <property type="nucleotide sequence ID" value="NZ_JAODYH010000008.1"/>
</dbReference>
<protein>
    <submittedName>
        <fullName evidence="1">Uncharacterized protein</fullName>
    </submittedName>
</protein>
<comment type="caution">
    <text evidence="1">The sequence shown here is derived from an EMBL/GenBank/DDBJ whole genome shotgun (WGS) entry which is preliminary data.</text>
</comment>
<gene>
    <name evidence="1" type="ORF">N0K08_17280</name>
</gene>
<name>A0ABT2PPL5_9BURK</name>
<evidence type="ECO:0000313" key="1">
    <source>
        <dbReference type="EMBL" id="MCT9812398.1"/>
    </source>
</evidence>
<accession>A0ABT2PPL5</accession>
<reference evidence="1 2" key="1">
    <citation type="submission" date="2022-09" db="EMBL/GenBank/DDBJ databases">
        <title>Draft genome of isolate Be4.</title>
        <authorList>
            <person name="Sanchez-Castro I."/>
            <person name="Martinez-Rodriguez P."/>
            <person name="Descostes M."/>
            <person name="Merroun M."/>
        </authorList>
    </citation>
    <scope>NUCLEOTIDE SEQUENCE [LARGE SCALE GENOMIC DNA]</scope>
    <source>
        <strain evidence="1 2">Be4</strain>
    </source>
</reference>
<sequence length="59" mass="6626">MADQAMVQLPAESILLTAQRQGVVGAVKKSRKSKYSLGLQLVFVIFDHRESGSVHRWRT</sequence>
<proteinExistence type="predicted"/>